<dbReference type="AlphaFoldDB" id="A0A4U5UCH3"/>
<reference evidence="2 3" key="1">
    <citation type="submission" date="2019-01" db="EMBL/GenBank/DDBJ databases">
        <title>Genome Assembly of Collichthys lucidus.</title>
        <authorList>
            <person name="Cai M."/>
            <person name="Xiao S."/>
        </authorList>
    </citation>
    <scope>NUCLEOTIDE SEQUENCE [LARGE SCALE GENOMIC DNA]</scope>
    <source>
        <strain evidence="2">JT15FE1705JMU</strain>
        <tissue evidence="2">Muscle</tissue>
    </source>
</reference>
<proteinExistence type="predicted"/>
<organism evidence="2 3">
    <name type="scientific">Collichthys lucidus</name>
    <name type="common">Big head croaker</name>
    <name type="synonym">Sciaena lucida</name>
    <dbReference type="NCBI Taxonomy" id="240159"/>
    <lineage>
        <taxon>Eukaryota</taxon>
        <taxon>Metazoa</taxon>
        <taxon>Chordata</taxon>
        <taxon>Craniata</taxon>
        <taxon>Vertebrata</taxon>
        <taxon>Euteleostomi</taxon>
        <taxon>Actinopterygii</taxon>
        <taxon>Neopterygii</taxon>
        <taxon>Teleostei</taxon>
        <taxon>Neoteleostei</taxon>
        <taxon>Acanthomorphata</taxon>
        <taxon>Eupercaria</taxon>
        <taxon>Sciaenidae</taxon>
        <taxon>Collichthys</taxon>
    </lineage>
</organism>
<dbReference type="Proteomes" id="UP000298787">
    <property type="component" value="Chromosome 5"/>
</dbReference>
<feature type="region of interest" description="Disordered" evidence="1">
    <location>
        <begin position="1"/>
        <end position="23"/>
    </location>
</feature>
<name>A0A4U5UCH3_COLLU</name>
<evidence type="ECO:0000313" key="3">
    <source>
        <dbReference type="Proteomes" id="UP000298787"/>
    </source>
</evidence>
<keyword evidence="3" id="KW-1185">Reference proteome</keyword>
<gene>
    <name evidence="2" type="ORF">D9C73_005646</name>
</gene>
<feature type="compositionally biased region" description="Low complexity" evidence="1">
    <location>
        <begin position="1"/>
        <end position="11"/>
    </location>
</feature>
<feature type="region of interest" description="Disordered" evidence="1">
    <location>
        <begin position="107"/>
        <end position="141"/>
    </location>
</feature>
<sequence>MAYTFPKASPSSLPPASPSSFHPHMSAQVLTKQRIVGSLGTYGAERRRNYGWREERGGVGCAFLTYCARESALKAQNALHEQKTLPGVSRKKRGFGFLVEMPCWQGGQDRTGCPPREDNRTGRGKEKRGEWSGEERCTEEY</sequence>
<evidence type="ECO:0000313" key="2">
    <source>
        <dbReference type="EMBL" id="TKS70905.1"/>
    </source>
</evidence>
<dbReference type="EMBL" id="CM014082">
    <property type="protein sequence ID" value="TKS70905.1"/>
    <property type="molecule type" value="Genomic_DNA"/>
</dbReference>
<feature type="compositionally biased region" description="Basic and acidic residues" evidence="1">
    <location>
        <begin position="115"/>
        <end position="141"/>
    </location>
</feature>
<accession>A0A4U5UCH3</accession>
<protein>
    <submittedName>
        <fullName evidence="2">CUGBP Elav-like family member 3</fullName>
    </submittedName>
</protein>
<evidence type="ECO:0000256" key="1">
    <source>
        <dbReference type="SAM" id="MobiDB-lite"/>
    </source>
</evidence>